<feature type="transmembrane region" description="Helical" evidence="5">
    <location>
        <begin position="182"/>
        <end position="201"/>
    </location>
</feature>
<name>A0A917F1I7_9MICO</name>
<dbReference type="EMBL" id="BMGP01000007">
    <property type="protein sequence ID" value="GGF39065.1"/>
    <property type="molecule type" value="Genomic_DNA"/>
</dbReference>
<dbReference type="Pfam" id="PF07690">
    <property type="entry name" value="MFS_1"/>
    <property type="match status" value="1"/>
</dbReference>
<sequence>MTDPVETAPRDRPPAKPRLGFRPWFMLALGLFAQVAGTIAVSSPAFLITLLHSDRGLSLAQAGLVVAAPSLGMVLTLIAWGALADKVGEHWVIAAGLTVTALAAFGALVSTDLVVTTIFLLVGGMGAASANAAGGRLVVGWFPANRRGLAMGIRQMAQPLGVAAAAIVIPPLAASGGLQTALLFPFIVTAVAAVLSAVFIVDPKRAAHDVLPVGQKPPNPYRQSTLLWRIHGVSVLLVFPQFVISTFALVWLITDEGWQPLAAGVVVGVAQFVGALGRIVVGLVSDRVGSRMLPLRIVAGGASAIMIVLALTDWWGLSAIAALVVIVASAITVADNGLAFTAVAELAGSRWSGRALGAQNTAQFLAAAATAPVMGALIGGFGFAASFGLTALLPLIAIPLVPLVDKRSGKKL</sequence>
<proteinExistence type="predicted"/>
<dbReference type="PANTHER" id="PTHR23527:SF1">
    <property type="entry name" value="BLL3282 PROTEIN"/>
    <property type="match status" value="1"/>
</dbReference>
<evidence type="ECO:0000256" key="3">
    <source>
        <dbReference type="ARBA" id="ARBA00022989"/>
    </source>
</evidence>
<reference evidence="7 8" key="1">
    <citation type="journal article" date="2014" name="Int. J. Syst. Evol. Microbiol.">
        <title>Complete genome sequence of Corynebacterium casei LMG S-19264T (=DSM 44701T), isolated from a smear-ripened cheese.</title>
        <authorList>
            <consortium name="US DOE Joint Genome Institute (JGI-PGF)"/>
            <person name="Walter F."/>
            <person name="Albersmeier A."/>
            <person name="Kalinowski J."/>
            <person name="Ruckert C."/>
        </authorList>
    </citation>
    <scope>NUCLEOTIDE SEQUENCE [LARGE SCALE GENOMIC DNA]</scope>
    <source>
        <strain evidence="7 8">CGMCC 1.12976</strain>
    </source>
</reference>
<dbReference type="PANTHER" id="PTHR23527">
    <property type="entry name" value="BLL3282 PROTEIN"/>
    <property type="match status" value="1"/>
</dbReference>
<feature type="transmembrane region" description="Helical" evidence="5">
    <location>
        <begin position="260"/>
        <end position="281"/>
    </location>
</feature>
<feature type="transmembrane region" description="Helical" evidence="5">
    <location>
        <begin position="364"/>
        <end position="381"/>
    </location>
</feature>
<feature type="transmembrane region" description="Helical" evidence="5">
    <location>
        <begin position="59"/>
        <end position="83"/>
    </location>
</feature>
<dbReference type="InterPro" id="IPR052952">
    <property type="entry name" value="MFS-Transporter"/>
</dbReference>
<feature type="transmembrane region" description="Helical" evidence="5">
    <location>
        <begin position="160"/>
        <end position="176"/>
    </location>
</feature>
<comment type="caution">
    <text evidence="7">The sequence shown here is derived from an EMBL/GenBank/DDBJ whole genome shotgun (WGS) entry which is preliminary data.</text>
</comment>
<comment type="subcellular location">
    <subcellularLocation>
        <location evidence="1">Cell membrane</location>
        <topology evidence="1">Multi-pass membrane protein</topology>
    </subcellularLocation>
</comment>
<feature type="transmembrane region" description="Helical" evidence="5">
    <location>
        <begin position="317"/>
        <end position="343"/>
    </location>
</feature>
<evidence type="ECO:0000256" key="1">
    <source>
        <dbReference type="ARBA" id="ARBA00004651"/>
    </source>
</evidence>
<dbReference type="InterPro" id="IPR020846">
    <property type="entry name" value="MFS_dom"/>
</dbReference>
<gene>
    <name evidence="7" type="ORF">GCM10011399_34940</name>
</gene>
<organism evidence="7 8">
    <name type="scientific">Subtercola lobariae</name>
    <dbReference type="NCBI Taxonomy" id="1588641"/>
    <lineage>
        <taxon>Bacteria</taxon>
        <taxon>Bacillati</taxon>
        <taxon>Actinomycetota</taxon>
        <taxon>Actinomycetes</taxon>
        <taxon>Micrococcales</taxon>
        <taxon>Microbacteriaceae</taxon>
        <taxon>Subtercola</taxon>
    </lineage>
</organism>
<keyword evidence="2 5" id="KW-0812">Transmembrane</keyword>
<dbReference type="SUPFAM" id="SSF103473">
    <property type="entry name" value="MFS general substrate transporter"/>
    <property type="match status" value="1"/>
</dbReference>
<dbReference type="Proteomes" id="UP000598775">
    <property type="component" value="Unassembled WGS sequence"/>
</dbReference>
<evidence type="ECO:0000313" key="7">
    <source>
        <dbReference type="EMBL" id="GGF39065.1"/>
    </source>
</evidence>
<keyword evidence="4 5" id="KW-0472">Membrane</keyword>
<feature type="transmembrane region" description="Helical" evidence="5">
    <location>
        <begin position="293"/>
        <end position="311"/>
    </location>
</feature>
<evidence type="ECO:0000256" key="4">
    <source>
        <dbReference type="ARBA" id="ARBA00023136"/>
    </source>
</evidence>
<feature type="transmembrane region" description="Helical" evidence="5">
    <location>
        <begin position="24"/>
        <end position="47"/>
    </location>
</feature>
<dbReference type="AlphaFoldDB" id="A0A917F1I7"/>
<evidence type="ECO:0000259" key="6">
    <source>
        <dbReference type="PROSITE" id="PS50850"/>
    </source>
</evidence>
<accession>A0A917F1I7</accession>
<keyword evidence="8" id="KW-1185">Reference proteome</keyword>
<feature type="transmembrane region" description="Helical" evidence="5">
    <location>
        <begin position="226"/>
        <end position="254"/>
    </location>
</feature>
<dbReference type="RefSeq" id="WP_188680655.1">
    <property type="nucleotide sequence ID" value="NZ_BMGP01000007.1"/>
</dbReference>
<dbReference type="InterPro" id="IPR036259">
    <property type="entry name" value="MFS_trans_sf"/>
</dbReference>
<evidence type="ECO:0000256" key="2">
    <source>
        <dbReference type="ARBA" id="ARBA00022692"/>
    </source>
</evidence>
<feature type="transmembrane region" description="Helical" evidence="5">
    <location>
        <begin position="90"/>
        <end position="109"/>
    </location>
</feature>
<feature type="transmembrane region" description="Helical" evidence="5">
    <location>
        <begin position="387"/>
        <end position="404"/>
    </location>
</feature>
<protein>
    <submittedName>
        <fullName evidence="7">Major facilitator superfamily protein</fullName>
    </submittedName>
</protein>
<dbReference type="InterPro" id="IPR011701">
    <property type="entry name" value="MFS"/>
</dbReference>
<feature type="transmembrane region" description="Helical" evidence="5">
    <location>
        <begin position="115"/>
        <end position="139"/>
    </location>
</feature>
<feature type="domain" description="Major facilitator superfamily (MFS) profile" evidence="6">
    <location>
        <begin position="23"/>
        <end position="409"/>
    </location>
</feature>
<keyword evidence="3 5" id="KW-1133">Transmembrane helix</keyword>
<dbReference type="GO" id="GO:0005886">
    <property type="term" value="C:plasma membrane"/>
    <property type="evidence" value="ECO:0007669"/>
    <property type="project" value="UniProtKB-SubCell"/>
</dbReference>
<evidence type="ECO:0000313" key="8">
    <source>
        <dbReference type="Proteomes" id="UP000598775"/>
    </source>
</evidence>
<dbReference type="GO" id="GO:0022857">
    <property type="term" value="F:transmembrane transporter activity"/>
    <property type="evidence" value="ECO:0007669"/>
    <property type="project" value="InterPro"/>
</dbReference>
<dbReference type="Gene3D" id="1.20.1250.20">
    <property type="entry name" value="MFS general substrate transporter like domains"/>
    <property type="match status" value="2"/>
</dbReference>
<dbReference type="PROSITE" id="PS50850">
    <property type="entry name" value="MFS"/>
    <property type="match status" value="1"/>
</dbReference>
<evidence type="ECO:0000256" key="5">
    <source>
        <dbReference type="SAM" id="Phobius"/>
    </source>
</evidence>